<dbReference type="KEGG" id="uvi:66067842"/>
<organism evidence="1 2">
    <name type="scientific">Ustilaginoidea virens</name>
    <name type="common">Rice false smut fungus</name>
    <name type="synonym">Villosiclava virens</name>
    <dbReference type="NCBI Taxonomy" id="1159556"/>
    <lineage>
        <taxon>Eukaryota</taxon>
        <taxon>Fungi</taxon>
        <taxon>Dikarya</taxon>
        <taxon>Ascomycota</taxon>
        <taxon>Pezizomycotina</taxon>
        <taxon>Sordariomycetes</taxon>
        <taxon>Hypocreomycetidae</taxon>
        <taxon>Hypocreales</taxon>
        <taxon>Clavicipitaceae</taxon>
        <taxon>Ustilaginoidea</taxon>
    </lineage>
</organism>
<gene>
    <name evidence="1" type="ORF">UV8b_07065</name>
</gene>
<reference evidence="1" key="1">
    <citation type="submission" date="2020-03" db="EMBL/GenBank/DDBJ databases">
        <title>A mixture of massive structural variations and highly conserved coding sequences in Ustilaginoidea virens genome.</title>
        <authorList>
            <person name="Zhang K."/>
            <person name="Zhao Z."/>
            <person name="Zhang Z."/>
            <person name="Li Y."/>
            <person name="Hsiang T."/>
            <person name="Sun W."/>
        </authorList>
    </citation>
    <scope>NUCLEOTIDE SEQUENCE</scope>
    <source>
        <strain evidence="1">UV-8b</strain>
    </source>
</reference>
<accession>A0A8E5HWE1</accession>
<evidence type="ECO:0000313" key="2">
    <source>
        <dbReference type="Proteomes" id="UP000027002"/>
    </source>
</evidence>
<sequence length="142" mass="16307">MSTINIVKYYFHRLNVPRTEERMRKLVALAYQSACEQQLYPKAILIRSEVHLTTTIEGERQPDPEGLHVTFSYKTQDHLGRETHITSHAYVYDTISVELRKSSPTPEKADSTLKRSGKALKPVWPSAEKLWEAPDVGYSHLP</sequence>
<proteinExistence type="predicted"/>
<name>A0A8E5HWE1_USTVR</name>
<dbReference type="EMBL" id="CP072757">
    <property type="protein sequence ID" value="QUC22824.1"/>
    <property type="molecule type" value="Genomic_DNA"/>
</dbReference>
<evidence type="ECO:0000313" key="1">
    <source>
        <dbReference type="EMBL" id="QUC22824.1"/>
    </source>
</evidence>
<protein>
    <submittedName>
        <fullName evidence="1">Uncharacterized protein</fullName>
    </submittedName>
</protein>
<dbReference type="OrthoDB" id="4955540at2759"/>
<keyword evidence="2" id="KW-1185">Reference proteome</keyword>
<dbReference type="AlphaFoldDB" id="A0A8E5HWE1"/>
<dbReference type="RefSeq" id="XP_043000497.1">
    <property type="nucleotide sequence ID" value="XM_043144562.1"/>
</dbReference>
<dbReference type="Proteomes" id="UP000027002">
    <property type="component" value="Chromosome 5"/>
</dbReference>
<dbReference type="GeneID" id="66067842"/>